<dbReference type="PANTHER" id="PTHR43377">
    <property type="entry name" value="BILIVERDIN REDUCTASE A"/>
    <property type="match status" value="1"/>
</dbReference>
<feature type="domain" description="GFO/IDH/MocA-like oxidoreductase" evidence="3">
    <location>
        <begin position="149"/>
        <end position="260"/>
    </location>
</feature>
<dbReference type="RefSeq" id="WP_121689105.1">
    <property type="nucleotide sequence ID" value="NZ_RCUY01000012.1"/>
</dbReference>
<keyword evidence="1" id="KW-0520">NAD</keyword>
<name>A0A3L7AIH2_9MICO</name>
<dbReference type="GO" id="GO:0000166">
    <property type="term" value="F:nucleotide binding"/>
    <property type="evidence" value="ECO:0007669"/>
    <property type="project" value="InterPro"/>
</dbReference>
<evidence type="ECO:0000259" key="3">
    <source>
        <dbReference type="Pfam" id="PF22725"/>
    </source>
</evidence>
<evidence type="ECO:0000256" key="1">
    <source>
        <dbReference type="ARBA" id="ARBA00023027"/>
    </source>
</evidence>
<dbReference type="InterPro" id="IPR036291">
    <property type="entry name" value="NAD(P)-bd_dom_sf"/>
</dbReference>
<dbReference type="SUPFAM" id="SSF51735">
    <property type="entry name" value="NAD(P)-binding Rossmann-fold domains"/>
    <property type="match status" value="1"/>
</dbReference>
<accession>A0A3L7AIH2</accession>
<keyword evidence="5" id="KW-1185">Reference proteome</keyword>
<dbReference type="InterPro" id="IPR000683">
    <property type="entry name" value="Gfo/Idh/MocA-like_OxRdtase_N"/>
</dbReference>
<dbReference type="InterPro" id="IPR051450">
    <property type="entry name" value="Gfo/Idh/MocA_Oxidoreductases"/>
</dbReference>
<comment type="caution">
    <text evidence="4">The sequence shown here is derived from an EMBL/GenBank/DDBJ whole genome shotgun (WGS) entry which is preliminary data.</text>
</comment>
<feature type="domain" description="Gfo/Idh/MocA-like oxidoreductase N-terminal" evidence="2">
    <location>
        <begin position="13"/>
        <end position="132"/>
    </location>
</feature>
<evidence type="ECO:0000259" key="2">
    <source>
        <dbReference type="Pfam" id="PF01408"/>
    </source>
</evidence>
<proteinExistence type="predicted"/>
<reference evidence="4 5" key="1">
    <citation type="submission" date="2018-10" db="EMBL/GenBank/DDBJ databases">
        <authorList>
            <person name="Li J."/>
        </authorList>
    </citation>
    <scope>NUCLEOTIDE SEQUENCE [LARGE SCALE GENOMIC DNA]</scope>
    <source>
        <strain evidence="4 5">JCM 11654</strain>
    </source>
</reference>
<gene>
    <name evidence="4" type="ORF">D9V34_13930</name>
</gene>
<sequence length="368" mass="38441">MTHALLAETGAPVRIILVGAGAMGQQWLRALIASPDAEIVGLVDLNLDAARAALAATGLVDLPVGTSVSALAAETGAQAVVNVTVPVAHHAVSTEALFAGLPVLCEKPIAPTVATALSLAASAEASGQLLMTSQSRRYYRALAALRARVGELGTVGTVSCEFAKAPRFGGFRDEMDHVLLVDMAIHQFDAVRYLLNLDPVAVYCEEYNPAWSWYAGDANAAAVFEFEGGTRFVYSGSWCTPGAETSWNGNWRIGGEHGTALWDGESAPSAELPGRALAALPASLTDSSIPFPEEINGSLAEFIAALRTGDVPDTEVHANIHSLAMVEAAVLSATRGSRVLLADVLAEAREAAIAAETRSDVRDILIRG</sequence>
<dbReference type="EMBL" id="RCUY01000012">
    <property type="protein sequence ID" value="RLP80293.1"/>
    <property type="molecule type" value="Genomic_DNA"/>
</dbReference>
<dbReference type="Pfam" id="PF22725">
    <property type="entry name" value="GFO_IDH_MocA_C3"/>
    <property type="match status" value="1"/>
</dbReference>
<dbReference type="Gene3D" id="3.40.50.720">
    <property type="entry name" value="NAD(P)-binding Rossmann-like Domain"/>
    <property type="match status" value="1"/>
</dbReference>
<evidence type="ECO:0000313" key="5">
    <source>
        <dbReference type="Proteomes" id="UP000269438"/>
    </source>
</evidence>
<dbReference type="Pfam" id="PF01408">
    <property type="entry name" value="GFO_IDH_MocA"/>
    <property type="match status" value="1"/>
</dbReference>
<organism evidence="4 5">
    <name type="scientific">Mycetocola lacteus</name>
    <dbReference type="NCBI Taxonomy" id="76637"/>
    <lineage>
        <taxon>Bacteria</taxon>
        <taxon>Bacillati</taxon>
        <taxon>Actinomycetota</taxon>
        <taxon>Actinomycetes</taxon>
        <taxon>Micrococcales</taxon>
        <taxon>Microbacteriaceae</taxon>
        <taxon>Mycetocola</taxon>
    </lineage>
</organism>
<dbReference type="AlphaFoldDB" id="A0A3L7AIH2"/>
<dbReference type="OrthoDB" id="9800252at2"/>
<dbReference type="InterPro" id="IPR055170">
    <property type="entry name" value="GFO_IDH_MocA-like_dom"/>
</dbReference>
<dbReference type="PANTHER" id="PTHR43377:SF1">
    <property type="entry name" value="BILIVERDIN REDUCTASE A"/>
    <property type="match status" value="1"/>
</dbReference>
<dbReference type="SUPFAM" id="SSF55347">
    <property type="entry name" value="Glyceraldehyde-3-phosphate dehydrogenase-like, C-terminal domain"/>
    <property type="match status" value="1"/>
</dbReference>
<dbReference type="Gene3D" id="3.30.360.10">
    <property type="entry name" value="Dihydrodipicolinate Reductase, domain 2"/>
    <property type="match status" value="1"/>
</dbReference>
<protein>
    <submittedName>
        <fullName evidence="4">Gfo/Idh/MocA family oxidoreductase</fullName>
    </submittedName>
</protein>
<evidence type="ECO:0000313" key="4">
    <source>
        <dbReference type="EMBL" id="RLP80293.1"/>
    </source>
</evidence>
<dbReference type="Proteomes" id="UP000269438">
    <property type="component" value="Unassembled WGS sequence"/>
</dbReference>